<comment type="caution">
    <text evidence="2">The sequence shown here is derived from an EMBL/GenBank/DDBJ whole genome shotgun (WGS) entry which is preliminary data.</text>
</comment>
<organism evidence="2 3">
    <name type="scientific">Candidatus Bacteroides intestinavium</name>
    <dbReference type="NCBI Taxonomy" id="2838469"/>
    <lineage>
        <taxon>Bacteria</taxon>
        <taxon>Pseudomonadati</taxon>
        <taxon>Bacteroidota</taxon>
        <taxon>Bacteroidia</taxon>
        <taxon>Bacteroidales</taxon>
        <taxon>Bacteroidaceae</taxon>
        <taxon>Bacteroides</taxon>
    </lineage>
</organism>
<dbReference type="Pfam" id="PF06296">
    <property type="entry name" value="RelE"/>
    <property type="match status" value="1"/>
</dbReference>
<proteinExistence type="predicted"/>
<dbReference type="EMBL" id="DWZE01000134">
    <property type="protein sequence ID" value="HJA84463.1"/>
    <property type="molecule type" value="Genomic_DNA"/>
</dbReference>
<gene>
    <name evidence="2" type="ORF">H9785_10930</name>
</gene>
<reference evidence="2" key="2">
    <citation type="submission" date="2021-04" db="EMBL/GenBank/DDBJ databases">
        <authorList>
            <person name="Gilroy R."/>
        </authorList>
    </citation>
    <scope>NUCLEOTIDE SEQUENCE</scope>
    <source>
        <strain evidence="2">ChiHecec1B25-7008</strain>
    </source>
</reference>
<keyword evidence="1" id="KW-0175">Coiled coil</keyword>
<accession>A0A9D2HUN3</accession>
<dbReference type="AlphaFoldDB" id="A0A9D2HUN3"/>
<name>A0A9D2HUN3_9BACE</name>
<reference evidence="2" key="1">
    <citation type="journal article" date="2021" name="PeerJ">
        <title>Extensive microbial diversity within the chicken gut microbiome revealed by metagenomics and culture.</title>
        <authorList>
            <person name="Gilroy R."/>
            <person name="Ravi A."/>
            <person name="Getino M."/>
            <person name="Pursley I."/>
            <person name="Horton D.L."/>
            <person name="Alikhan N.F."/>
            <person name="Baker D."/>
            <person name="Gharbi K."/>
            <person name="Hall N."/>
            <person name="Watson M."/>
            <person name="Adriaenssens E.M."/>
            <person name="Foster-Nyarko E."/>
            <person name="Jarju S."/>
            <person name="Secka A."/>
            <person name="Antonio M."/>
            <person name="Oren A."/>
            <person name="Chaudhuri R.R."/>
            <person name="La Ragione R."/>
            <person name="Hildebrand F."/>
            <person name="Pallen M.J."/>
        </authorList>
    </citation>
    <scope>NUCLEOTIDE SEQUENCE</scope>
    <source>
        <strain evidence="2">ChiHecec1B25-7008</strain>
    </source>
</reference>
<dbReference type="InterPro" id="IPR009387">
    <property type="entry name" value="HigB-2"/>
</dbReference>
<feature type="coiled-coil region" evidence="1">
    <location>
        <begin position="8"/>
        <end position="35"/>
    </location>
</feature>
<protein>
    <submittedName>
        <fullName evidence="2">Type II toxin-antitoxin system RelE/ParE family toxin</fullName>
    </submittedName>
</protein>
<evidence type="ECO:0000256" key="1">
    <source>
        <dbReference type="SAM" id="Coils"/>
    </source>
</evidence>
<dbReference type="PIRSF" id="PIRSF039032">
    <property type="entry name" value="HigB-2"/>
    <property type="match status" value="1"/>
</dbReference>
<dbReference type="Proteomes" id="UP000823860">
    <property type="component" value="Unassembled WGS sequence"/>
</dbReference>
<sequence length="114" mass="12712">MNYRIVLDDSFEREVKRLSKRYASLKADLANLCQQLYANPHLGTDLGGGLRKIRMAITPKGRGKSGGARVITFTVVVAVEETEINLLYIYDKAERSSISRKEIAELLRKNGLAG</sequence>
<evidence type="ECO:0000313" key="2">
    <source>
        <dbReference type="EMBL" id="HJA84463.1"/>
    </source>
</evidence>
<evidence type="ECO:0000313" key="3">
    <source>
        <dbReference type="Proteomes" id="UP000823860"/>
    </source>
</evidence>